<dbReference type="PANTHER" id="PTHR42734">
    <property type="entry name" value="METAL TRANSPORT SYSTEM ATP-BINDING PROTEIN TM_0124-RELATED"/>
    <property type="match status" value="1"/>
</dbReference>
<dbReference type="Gene3D" id="3.40.50.300">
    <property type="entry name" value="P-loop containing nucleotide triphosphate hydrolases"/>
    <property type="match status" value="1"/>
</dbReference>
<dbReference type="InterPro" id="IPR050153">
    <property type="entry name" value="Metal_Ion_Import_ABC"/>
</dbReference>
<dbReference type="SUPFAM" id="SSF52540">
    <property type="entry name" value="P-loop containing nucleoside triphosphate hydrolases"/>
    <property type="match status" value="1"/>
</dbReference>
<organism evidence="5 6">
    <name type="scientific">Ligilactobacillus ubinensis</name>
    <dbReference type="NCBI Taxonomy" id="2876789"/>
    <lineage>
        <taxon>Bacteria</taxon>
        <taxon>Bacillati</taxon>
        <taxon>Bacillota</taxon>
        <taxon>Bacilli</taxon>
        <taxon>Lactobacillales</taxon>
        <taxon>Lactobacillaceae</taxon>
        <taxon>Ligilactobacillus</taxon>
    </lineage>
</organism>
<evidence type="ECO:0000313" key="6">
    <source>
        <dbReference type="Proteomes" id="UP001139006"/>
    </source>
</evidence>
<dbReference type="InterPro" id="IPR003593">
    <property type="entry name" value="AAA+_ATPase"/>
</dbReference>
<dbReference type="PANTHER" id="PTHR42734:SF18">
    <property type="entry name" value="VITAMIN B12 IMPORT ATP-BINDING PROTEIN BTUD"/>
    <property type="match status" value="1"/>
</dbReference>
<dbReference type="Pfam" id="PF00005">
    <property type="entry name" value="ABC_tran"/>
    <property type="match status" value="1"/>
</dbReference>
<evidence type="ECO:0000259" key="4">
    <source>
        <dbReference type="PROSITE" id="PS50893"/>
    </source>
</evidence>
<evidence type="ECO:0000256" key="1">
    <source>
        <dbReference type="ARBA" id="ARBA00022448"/>
    </source>
</evidence>
<dbReference type="GO" id="GO:0016887">
    <property type="term" value="F:ATP hydrolysis activity"/>
    <property type="evidence" value="ECO:0007669"/>
    <property type="project" value="InterPro"/>
</dbReference>
<feature type="domain" description="ABC transporter" evidence="4">
    <location>
        <begin position="1"/>
        <end position="217"/>
    </location>
</feature>
<dbReference type="InterPro" id="IPR003439">
    <property type="entry name" value="ABC_transporter-like_ATP-bd"/>
</dbReference>
<keyword evidence="2" id="KW-0547">Nucleotide-binding</keyword>
<keyword evidence="3 5" id="KW-0067">ATP-binding</keyword>
<dbReference type="InterPro" id="IPR027417">
    <property type="entry name" value="P-loop_NTPase"/>
</dbReference>
<evidence type="ECO:0000256" key="3">
    <source>
        <dbReference type="ARBA" id="ARBA00022840"/>
    </source>
</evidence>
<gene>
    <name evidence="5" type="ORF">LB941_01145</name>
</gene>
<evidence type="ECO:0000313" key="5">
    <source>
        <dbReference type="EMBL" id="MCP0885940.1"/>
    </source>
</evidence>
<dbReference type="Proteomes" id="UP001139006">
    <property type="component" value="Unassembled WGS sequence"/>
</dbReference>
<comment type="caution">
    <text evidence="5">The sequence shown here is derived from an EMBL/GenBank/DDBJ whole genome shotgun (WGS) entry which is preliminary data.</text>
</comment>
<dbReference type="EMBL" id="JAIULA010000002">
    <property type="protein sequence ID" value="MCP0885940.1"/>
    <property type="molecule type" value="Genomic_DNA"/>
</dbReference>
<reference evidence="5 6" key="1">
    <citation type="journal article" date="2023" name="Int. J. Syst. Evol. Microbiol.">
        <title>Ligilactobacillus ubinensis sp. nov., a novel species isolated from the wild ferment of a durian fruit (Durio zibethinus).</title>
        <authorList>
            <person name="Heng Y.C."/>
            <person name="Menon N."/>
            <person name="Chen B."/>
            <person name="Loo B.Z.L."/>
            <person name="Wong G.W.J."/>
            <person name="Lim A.C.H."/>
            <person name="Silvaraju S."/>
            <person name="Kittelmann S."/>
        </authorList>
    </citation>
    <scope>NUCLEOTIDE SEQUENCE [LARGE SCALE GENOMIC DNA]</scope>
    <source>
        <strain evidence="5 6">WILCCON 0076</strain>
    </source>
</reference>
<dbReference type="SMART" id="SM00382">
    <property type="entry name" value="AAA"/>
    <property type="match status" value="1"/>
</dbReference>
<dbReference type="RefSeq" id="WP_253358774.1">
    <property type="nucleotide sequence ID" value="NZ_JAIULA010000002.1"/>
</dbReference>
<proteinExistence type="predicted"/>
<protein>
    <submittedName>
        <fullName evidence="5">ATP-binding cassette domain-containing protein</fullName>
    </submittedName>
</protein>
<dbReference type="PROSITE" id="PS50893">
    <property type="entry name" value="ABC_TRANSPORTER_2"/>
    <property type="match status" value="1"/>
</dbReference>
<keyword evidence="6" id="KW-1185">Reference proteome</keyword>
<accession>A0A9X2FHR6</accession>
<dbReference type="GO" id="GO:0005524">
    <property type="term" value="F:ATP binding"/>
    <property type="evidence" value="ECO:0007669"/>
    <property type="project" value="UniProtKB-KW"/>
</dbReference>
<evidence type="ECO:0000256" key="2">
    <source>
        <dbReference type="ARBA" id="ARBA00022741"/>
    </source>
</evidence>
<name>A0A9X2FHR6_9LACO</name>
<keyword evidence="1" id="KW-0813">Transport</keyword>
<dbReference type="AlphaFoldDB" id="A0A9X2FHR6"/>
<sequence>MKFSNLSANYKNISVFHGLNGEIKQNQVTTLLGPNGSGKTTLMLILADLKKPQIGNVIYKEQSLFYLAQKNQVFDYITVEQLLEIAILRNKNRNLKFEETIMSILELKELLSKDLNNLSGGQQQRVWLAYAFLQPAKILLLDEPLTYLDVKYQQIFYRLLMQEKKRGRTFLISLHDINFAKRCSDNIWYLTPTVLVTGNTDTLLTKDLICRYLEVEDYLI</sequence>